<evidence type="ECO:0000313" key="11">
    <source>
        <dbReference type="Proteomes" id="UP001210809"/>
    </source>
</evidence>
<dbReference type="GO" id="GO:0005886">
    <property type="term" value="C:plasma membrane"/>
    <property type="evidence" value="ECO:0007669"/>
    <property type="project" value="UniProtKB-SubCell"/>
</dbReference>
<reference evidence="10" key="1">
    <citation type="submission" date="2023-01" db="EMBL/GenBank/DDBJ databases">
        <title>Human gut microbiome strain richness.</title>
        <authorList>
            <person name="Chen-Liaw A."/>
        </authorList>
    </citation>
    <scope>NUCLEOTIDE SEQUENCE</scope>
    <source>
        <strain evidence="10">1001283st1_G1_1001283B150217_161031</strain>
    </source>
</reference>
<sequence length="399" mass="44027">MTTFAYVATDVNGKKVKGTEMAEDSVELIDKLRQKGLFCTSYKDASKNKAADVKFKFKTKDLSFFCRQLAAMLTSGVSLVKALQILQAQTENKKQKQVLLDIYEEVQKGRSFSEAIATKPGVFPSLFVSMVGAGEASGNLDTIMNRVSEHYAKDSKTQNKIKGAMIYPIVLLVLLVVIMIAMFTMIMPMFRDLAGDTEMPPLSQAIFGISDFMINQWYILVIVFIAIVIALRLIIKTPSSKLKWDEMLLKLPKIGGLLRTIYTARFARTMSNLFSSGLQMVDCIEKSVGTLGNTYIIKQFEDVVENVKRGESLSVAMGRINVFDGMFVSIVYVGEESGTLDTILAKSSDYYDDEADSAISRLVGLMEPVMIILMGAMVGCLLAGVFPILYSGMEGMGNT</sequence>
<keyword evidence="5 8" id="KW-0812">Transmembrane</keyword>
<accession>A0AAW6CX19</accession>
<comment type="caution">
    <text evidence="10">The sequence shown here is derived from an EMBL/GenBank/DDBJ whole genome shotgun (WGS) entry which is preliminary data.</text>
</comment>
<dbReference type="AlphaFoldDB" id="A0AAW6CX19"/>
<feature type="transmembrane region" description="Helical" evidence="8">
    <location>
        <begin position="369"/>
        <end position="390"/>
    </location>
</feature>
<dbReference type="Gene3D" id="1.20.81.30">
    <property type="entry name" value="Type II secretion system (T2SS), domain F"/>
    <property type="match status" value="2"/>
</dbReference>
<organism evidence="10 11">
    <name type="scientific">[Eubacterium] siraeum</name>
    <dbReference type="NCBI Taxonomy" id="39492"/>
    <lineage>
        <taxon>Bacteria</taxon>
        <taxon>Bacillati</taxon>
        <taxon>Bacillota</taxon>
        <taxon>Clostridia</taxon>
        <taxon>Eubacteriales</taxon>
        <taxon>Oscillospiraceae</taxon>
        <taxon>Oscillospiraceae incertae sedis</taxon>
    </lineage>
</organism>
<dbReference type="PANTHER" id="PTHR30012:SF0">
    <property type="entry name" value="TYPE II SECRETION SYSTEM PROTEIN F-RELATED"/>
    <property type="match status" value="1"/>
</dbReference>
<feature type="domain" description="Type II secretion system protein GspF" evidence="9">
    <location>
        <begin position="65"/>
        <end position="188"/>
    </location>
</feature>
<dbReference type="EMBL" id="JAQLXW010000010">
    <property type="protein sequence ID" value="MDB8004017.1"/>
    <property type="molecule type" value="Genomic_DNA"/>
</dbReference>
<evidence type="ECO:0000256" key="2">
    <source>
        <dbReference type="ARBA" id="ARBA00005745"/>
    </source>
</evidence>
<dbReference type="PANTHER" id="PTHR30012">
    <property type="entry name" value="GENERAL SECRETION PATHWAY PROTEIN"/>
    <property type="match status" value="1"/>
</dbReference>
<keyword evidence="6 8" id="KW-1133">Transmembrane helix</keyword>
<dbReference type="FunFam" id="1.20.81.30:FF:000001">
    <property type="entry name" value="Type II secretion system protein F"/>
    <property type="match status" value="1"/>
</dbReference>
<dbReference type="PRINTS" id="PR00812">
    <property type="entry name" value="BCTERIALGSPF"/>
</dbReference>
<dbReference type="Pfam" id="PF00482">
    <property type="entry name" value="T2SSF"/>
    <property type="match status" value="2"/>
</dbReference>
<dbReference type="InterPro" id="IPR018076">
    <property type="entry name" value="T2SS_GspF_dom"/>
</dbReference>
<keyword evidence="3" id="KW-1003">Cell membrane</keyword>
<evidence type="ECO:0000256" key="5">
    <source>
        <dbReference type="ARBA" id="ARBA00022692"/>
    </source>
</evidence>
<evidence type="ECO:0000256" key="4">
    <source>
        <dbReference type="ARBA" id="ARBA00022519"/>
    </source>
</evidence>
<keyword evidence="4" id="KW-0997">Cell inner membrane</keyword>
<dbReference type="Proteomes" id="UP001210809">
    <property type="component" value="Unassembled WGS sequence"/>
</dbReference>
<evidence type="ECO:0000256" key="8">
    <source>
        <dbReference type="SAM" id="Phobius"/>
    </source>
</evidence>
<evidence type="ECO:0000256" key="1">
    <source>
        <dbReference type="ARBA" id="ARBA00004429"/>
    </source>
</evidence>
<keyword evidence="7 8" id="KW-0472">Membrane</keyword>
<evidence type="ECO:0000256" key="6">
    <source>
        <dbReference type="ARBA" id="ARBA00022989"/>
    </source>
</evidence>
<name>A0AAW6CX19_9FIRM</name>
<feature type="domain" description="Type II secretion system protein GspF" evidence="9">
    <location>
        <begin position="266"/>
        <end position="385"/>
    </location>
</feature>
<evidence type="ECO:0000259" key="9">
    <source>
        <dbReference type="Pfam" id="PF00482"/>
    </source>
</evidence>
<comment type="subcellular location">
    <subcellularLocation>
        <location evidence="1">Cell inner membrane</location>
        <topology evidence="1">Multi-pass membrane protein</topology>
    </subcellularLocation>
</comment>
<proteinExistence type="inferred from homology"/>
<evidence type="ECO:0000256" key="7">
    <source>
        <dbReference type="ARBA" id="ARBA00023136"/>
    </source>
</evidence>
<feature type="transmembrane region" description="Helical" evidence="8">
    <location>
        <begin position="217"/>
        <end position="235"/>
    </location>
</feature>
<dbReference type="InterPro" id="IPR042094">
    <property type="entry name" value="T2SS_GspF_sf"/>
</dbReference>
<evidence type="ECO:0000313" key="10">
    <source>
        <dbReference type="EMBL" id="MDB8004017.1"/>
    </source>
</evidence>
<gene>
    <name evidence="10" type="ORF">PNE09_08035</name>
</gene>
<protein>
    <submittedName>
        <fullName evidence="10">Type II secretion system F family protein</fullName>
    </submittedName>
</protein>
<comment type="similarity">
    <text evidence="2">Belongs to the GSP F family.</text>
</comment>
<feature type="transmembrane region" description="Helical" evidence="8">
    <location>
        <begin position="165"/>
        <end position="190"/>
    </location>
</feature>
<evidence type="ECO:0000256" key="3">
    <source>
        <dbReference type="ARBA" id="ARBA00022475"/>
    </source>
</evidence>
<dbReference type="InterPro" id="IPR003004">
    <property type="entry name" value="GspF/PilC"/>
</dbReference>